<organism evidence="1 2">
    <name type="scientific">Silvibacterium bohemicum</name>
    <dbReference type="NCBI Taxonomy" id="1577686"/>
    <lineage>
        <taxon>Bacteria</taxon>
        <taxon>Pseudomonadati</taxon>
        <taxon>Acidobacteriota</taxon>
        <taxon>Terriglobia</taxon>
        <taxon>Terriglobales</taxon>
        <taxon>Acidobacteriaceae</taxon>
        <taxon>Silvibacterium</taxon>
    </lineage>
</organism>
<evidence type="ECO:0000313" key="1">
    <source>
        <dbReference type="EMBL" id="MBB6144979.1"/>
    </source>
</evidence>
<dbReference type="Proteomes" id="UP000538666">
    <property type="component" value="Unassembled WGS sequence"/>
</dbReference>
<evidence type="ECO:0000313" key="2">
    <source>
        <dbReference type="Proteomes" id="UP000538666"/>
    </source>
</evidence>
<gene>
    <name evidence="1" type="ORF">HNQ77_002935</name>
</gene>
<accession>A0A841JZ39</accession>
<sequence length="62" mass="7103">MSFGLKVNPLKTYWLHLSFPFGKRLASRKTNNVSRRVSNLDLTCVRLDLAASKDLNKKLARL</sequence>
<name>A0A841JZ39_9BACT</name>
<dbReference type="EMBL" id="JACHEK010000005">
    <property type="protein sequence ID" value="MBB6144979.1"/>
    <property type="molecule type" value="Genomic_DNA"/>
</dbReference>
<protein>
    <submittedName>
        <fullName evidence="1">Uncharacterized protein</fullName>
    </submittedName>
</protein>
<reference evidence="1 2" key="1">
    <citation type="submission" date="2020-08" db="EMBL/GenBank/DDBJ databases">
        <title>Genomic Encyclopedia of Type Strains, Phase IV (KMG-IV): sequencing the most valuable type-strain genomes for metagenomic binning, comparative biology and taxonomic classification.</title>
        <authorList>
            <person name="Goeker M."/>
        </authorList>
    </citation>
    <scope>NUCLEOTIDE SEQUENCE [LARGE SCALE GENOMIC DNA]</scope>
    <source>
        <strain evidence="1 2">DSM 103733</strain>
    </source>
</reference>
<comment type="caution">
    <text evidence="1">The sequence shown here is derived from an EMBL/GenBank/DDBJ whole genome shotgun (WGS) entry which is preliminary data.</text>
</comment>
<proteinExistence type="predicted"/>
<keyword evidence="2" id="KW-1185">Reference proteome</keyword>
<dbReference type="AlphaFoldDB" id="A0A841JZ39"/>